<gene>
    <name evidence="3" type="ORF">PSYICH_LOCUS761</name>
</gene>
<dbReference type="InterPro" id="IPR002509">
    <property type="entry name" value="NODB_dom"/>
</dbReference>
<dbReference type="Proteomes" id="UP001153636">
    <property type="component" value="Chromosome 1"/>
</dbReference>
<dbReference type="EMBL" id="OV651813">
    <property type="protein sequence ID" value="CAH1098437.1"/>
    <property type="molecule type" value="Genomic_DNA"/>
</dbReference>
<organism evidence="3 4">
    <name type="scientific">Psylliodes chrysocephalus</name>
    <dbReference type="NCBI Taxonomy" id="3402493"/>
    <lineage>
        <taxon>Eukaryota</taxon>
        <taxon>Metazoa</taxon>
        <taxon>Ecdysozoa</taxon>
        <taxon>Arthropoda</taxon>
        <taxon>Hexapoda</taxon>
        <taxon>Insecta</taxon>
        <taxon>Pterygota</taxon>
        <taxon>Neoptera</taxon>
        <taxon>Endopterygota</taxon>
        <taxon>Coleoptera</taxon>
        <taxon>Polyphaga</taxon>
        <taxon>Cucujiformia</taxon>
        <taxon>Chrysomeloidea</taxon>
        <taxon>Chrysomelidae</taxon>
        <taxon>Galerucinae</taxon>
        <taxon>Alticini</taxon>
        <taxon>Psylliodes</taxon>
    </lineage>
</organism>
<sequence>MKLIAFAFVAILALVQGDSAKQCDLDACKIDSNCRCSNSPSPLDGSLGDWPQLVSLTFDDAITEKVYNDYLDPLLFSRTNPDNNPIGVTFFVPHEYTNYQRVNDLYNIGFEIGVHSITKNPLQSYWRSASEEDLVKEFEGQRHIISKFAGIPVEKIMGVRTPQLQLSGNNSIKAYVQAGLTYDSSWPSLPAKRMFPYTLDYKSTEDCLLGAKCPNEPFEGFWILPINDLVGNEGKECSVVSACRIQGTADEIANWLTSQVEGVRTTTKVPMTLMFNSGWFNSTENSEAGFIKFLDNLLEKEDVFLVSQKQVMDWIKSPVKLADFQTESEQDDPANCDKTKCIVKKGKEDRNFNICTECPSVYPWIGNPDGN</sequence>
<evidence type="ECO:0000259" key="2">
    <source>
        <dbReference type="Pfam" id="PF01522"/>
    </source>
</evidence>
<dbReference type="OrthoDB" id="504708at2759"/>
<dbReference type="AlphaFoldDB" id="A0A9P0G6C4"/>
<keyword evidence="4" id="KW-1185">Reference proteome</keyword>
<dbReference type="Pfam" id="PF01522">
    <property type="entry name" value="Polysacc_deac_1"/>
    <property type="match status" value="1"/>
</dbReference>
<feature type="signal peptide" evidence="1">
    <location>
        <begin position="1"/>
        <end position="20"/>
    </location>
</feature>
<keyword evidence="1" id="KW-0732">Signal</keyword>
<accession>A0A9P0G6C4</accession>
<dbReference type="PANTHER" id="PTHR45985">
    <property type="match status" value="1"/>
</dbReference>
<dbReference type="SUPFAM" id="SSF88713">
    <property type="entry name" value="Glycoside hydrolase/deacetylase"/>
    <property type="match status" value="1"/>
</dbReference>
<protein>
    <recommendedName>
        <fullName evidence="2">NodB homology domain-containing protein</fullName>
    </recommendedName>
</protein>
<reference evidence="3" key="1">
    <citation type="submission" date="2022-01" db="EMBL/GenBank/DDBJ databases">
        <authorList>
            <person name="King R."/>
        </authorList>
    </citation>
    <scope>NUCLEOTIDE SEQUENCE</scope>
</reference>
<dbReference type="GO" id="GO:0016810">
    <property type="term" value="F:hydrolase activity, acting on carbon-nitrogen (but not peptide) bonds"/>
    <property type="evidence" value="ECO:0007669"/>
    <property type="project" value="InterPro"/>
</dbReference>
<evidence type="ECO:0000313" key="4">
    <source>
        <dbReference type="Proteomes" id="UP001153636"/>
    </source>
</evidence>
<feature type="chain" id="PRO_5040339665" description="NodB homology domain-containing protein" evidence="1">
    <location>
        <begin position="21"/>
        <end position="371"/>
    </location>
</feature>
<dbReference type="InterPro" id="IPR052740">
    <property type="entry name" value="CE4"/>
</dbReference>
<dbReference type="Gene3D" id="3.20.20.370">
    <property type="entry name" value="Glycoside hydrolase/deacetylase"/>
    <property type="match status" value="1"/>
</dbReference>
<dbReference type="GO" id="GO:0005975">
    <property type="term" value="P:carbohydrate metabolic process"/>
    <property type="evidence" value="ECO:0007669"/>
    <property type="project" value="InterPro"/>
</dbReference>
<feature type="domain" description="NodB homology" evidence="2">
    <location>
        <begin position="52"/>
        <end position="182"/>
    </location>
</feature>
<dbReference type="PANTHER" id="PTHR45985:SF8">
    <property type="entry name" value="CHITIN DEACETYLASE-LIKE 9, ISOFORM A"/>
    <property type="match status" value="1"/>
</dbReference>
<evidence type="ECO:0000256" key="1">
    <source>
        <dbReference type="SAM" id="SignalP"/>
    </source>
</evidence>
<dbReference type="InterPro" id="IPR011330">
    <property type="entry name" value="Glyco_hydro/deAcase_b/a-brl"/>
</dbReference>
<evidence type="ECO:0000313" key="3">
    <source>
        <dbReference type="EMBL" id="CAH1098437.1"/>
    </source>
</evidence>
<proteinExistence type="predicted"/>
<name>A0A9P0G6C4_9CUCU</name>